<evidence type="ECO:0000256" key="1">
    <source>
        <dbReference type="ARBA" id="ARBA00000213"/>
    </source>
</evidence>
<dbReference type="Gene3D" id="1.10.290.10">
    <property type="entry name" value="Topoisomerase I, domain 4"/>
    <property type="match status" value="1"/>
</dbReference>
<feature type="region of interest" description="Interaction with DNA" evidence="10">
    <location>
        <begin position="171"/>
        <end position="176"/>
    </location>
</feature>
<dbReference type="SMART" id="SM00436">
    <property type="entry name" value="TOP1Bc"/>
    <property type="match status" value="1"/>
</dbReference>
<comment type="catalytic activity">
    <reaction evidence="1 10">
        <text>ATP-independent breakage of single-stranded DNA, followed by passage and rejoining.</text>
        <dbReference type="EC" id="5.6.2.1"/>
    </reaction>
</comment>
<dbReference type="GO" id="GO:0003677">
    <property type="term" value="F:DNA binding"/>
    <property type="evidence" value="ECO:0007669"/>
    <property type="project" value="UniProtKB-KW"/>
</dbReference>
<dbReference type="Gene3D" id="1.10.460.10">
    <property type="entry name" value="Topoisomerase I, domain 2"/>
    <property type="match status" value="1"/>
</dbReference>
<dbReference type="CDD" id="cd03363">
    <property type="entry name" value="TOPRIM_TopoIA_TopoI"/>
    <property type="match status" value="1"/>
</dbReference>
<dbReference type="SUPFAM" id="SSF56712">
    <property type="entry name" value="Prokaryotic type I DNA topoisomerase"/>
    <property type="match status" value="1"/>
</dbReference>
<feature type="site" description="Interaction with DNA" evidence="10">
    <location>
        <position position="163"/>
    </location>
</feature>
<feature type="region of interest" description="Disordered" evidence="11">
    <location>
        <begin position="672"/>
        <end position="692"/>
    </location>
</feature>
<dbReference type="InterPro" id="IPR003601">
    <property type="entry name" value="Topo_IA_2"/>
</dbReference>
<dbReference type="InterPro" id="IPR003602">
    <property type="entry name" value="Topo_IA_DNA-bd_dom"/>
</dbReference>
<dbReference type="InterPro" id="IPR013498">
    <property type="entry name" value="Topo_IA_Znf"/>
</dbReference>
<dbReference type="PRINTS" id="PR00417">
    <property type="entry name" value="PRTPISMRASEI"/>
</dbReference>
<evidence type="ECO:0000313" key="15">
    <source>
        <dbReference type="Proteomes" id="UP000177039"/>
    </source>
</evidence>
<feature type="site" description="Interaction with DNA" evidence="10">
    <location>
        <position position="147"/>
    </location>
</feature>
<dbReference type="Pfam" id="PF01131">
    <property type="entry name" value="Topoisom_bac"/>
    <property type="match status" value="1"/>
</dbReference>
<evidence type="ECO:0000313" key="14">
    <source>
        <dbReference type="EMBL" id="OGD99910.1"/>
    </source>
</evidence>
<evidence type="ECO:0000256" key="2">
    <source>
        <dbReference type="ARBA" id="ARBA00009446"/>
    </source>
</evidence>
<dbReference type="InterPro" id="IPR013497">
    <property type="entry name" value="Topo_IA_cen"/>
</dbReference>
<dbReference type="PANTHER" id="PTHR42785">
    <property type="entry name" value="DNA TOPOISOMERASE, TYPE IA, CORE"/>
    <property type="match status" value="1"/>
</dbReference>
<evidence type="ECO:0000259" key="12">
    <source>
        <dbReference type="PROSITE" id="PS50880"/>
    </source>
</evidence>
<feature type="site" description="Interaction with DNA" evidence="10">
    <location>
        <position position="504"/>
    </location>
</feature>
<feature type="compositionally biased region" description="Basic and acidic residues" evidence="11">
    <location>
        <begin position="674"/>
        <end position="683"/>
    </location>
</feature>
<feature type="site" description="Interaction with DNA" evidence="10">
    <location>
        <position position="32"/>
    </location>
</feature>
<dbReference type="Gene3D" id="2.70.20.10">
    <property type="entry name" value="Topoisomerase I, domain 3"/>
    <property type="match status" value="1"/>
</dbReference>
<comment type="similarity">
    <text evidence="2 10">Belongs to the type IA topoisomerase family.</text>
</comment>
<keyword evidence="6" id="KW-0460">Magnesium</keyword>
<dbReference type="SMART" id="SM00493">
    <property type="entry name" value="TOPRIM"/>
    <property type="match status" value="1"/>
</dbReference>
<feature type="site" description="Interaction with DNA" evidence="10">
    <location>
        <position position="156"/>
    </location>
</feature>
<evidence type="ECO:0000256" key="3">
    <source>
        <dbReference type="ARBA" id="ARBA00022723"/>
    </source>
</evidence>
<evidence type="ECO:0000259" key="13">
    <source>
        <dbReference type="PROSITE" id="PS52039"/>
    </source>
</evidence>
<feature type="site" description="Interaction with DNA" evidence="10">
    <location>
        <position position="148"/>
    </location>
</feature>
<dbReference type="PROSITE" id="PS52039">
    <property type="entry name" value="TOPO_IA_2"/>
    <property type="match status" value="1"/>
</dbReference>
<feature type="site" description="Interaction with DNA" evidence="10">
    <location>
        <position position="304"/>
    </location>
</feature>
<dbReference type="HAMAP" id="MF_00952">
    <property type="entry name" value="Topoisom_1_prok"/>
    <property type="match status" value="1"/>
</dbReference>
<evidence type="ECO:0000256" key="9">
    <source>
        <dbReference type="ARBA" id="ARBA00023235"/>
    </source>
</evidence>
<gene>
    <name evidence="10" type="primary">topA</name>
    <name evidence="14" type="ORF">A3B54_00125</name>
</gene>
<dbReference type="InterPro" id="IPR023405">
    <property type="entry name" value="Topo_IA_core_domain"/>
</dbReference>
<dbReference type="PANTHER" id="PTHR42785:SF1">
    <property type="entry name" value="DNA TOPOISOMERASE"/>
    <property type="match status" value="1"/>
</dbReference>
<dbReference type="InterPro" id="IPR013825">
    <property type="entry name" value="Topo_IA_cen_sub2"/>
</dbReference>
<dbReference type="EMBL" id="MFBT01000008">
    <property type="protein sequence ID" value="OGD99910.1"/>
    <property type="molecule type" value="Genomic_DNA"/>
</dbReference>
<comment type="caution">
    <text evidence="14">The sequence shown here is derived from an EMBL/GenBank/DDBJ whole genome shotgun (WGS) entry which is preliminary data.</text>
</comment>
<dbReference type="GO" id="GO:0006265">
    <property type="term" value="P:DNA topological change"/>
    <property type="evidence" value="ECO:0007669"/>
    <property type="project" value="UniProtKB-UniRule"/>
</dbReference>
<sequence length="692" mass="78133">MKNLVIVESPTKARTLSHFLGPEYKIIASMGHVRDLPRGEFGVDVEKNFEPKYVIPKEKIKSVNVLAKEAVGVEKLWLATDPDREGEAIAWNLLQVIGGKSQPKVGRPLDESYSRVVFHEITKEAVLDAFSNPRKLDDDLVSAQQARRVLDRLVGYKLSPLLWKKVKSGLSAGRVQSVALRLVVDREREIEVFKPQEYWVVQAELESQSEGSKGKVFEATLIKIGAEKAEVKNKEQADKIVADLEDANYKVLEIKTKDNHKFPNPPFTTSTLQQAGANKLSFTPKRTMRIAQDLYEQGLITYMRTDSVNLAPQAVDAARKFIETEFGKNYLASVPRGYKVKSKLAQEAHEAIRPTNVQVTHLRQGFGGQASADHQKLYDLIWKRMVACQMAEAIIAETSVDVSAQVLSSKFKVQSDGNYLLRATGQKIEFDGWYKVYGKPPVKEQVLPDVRANEMLDLVKVNSEQKFTEPPARFSEATLIRELEKNDIGRPSTYAPTISTLYDRAYIERVEEKKIAPTPVGKTTADFLVKYFPEIVDTSFTAGMEDDLDKIAQGKQEMAPTMEKFWEPFAKQVEKVAEEAEKMKVVVEETDEKCEKCDKPMVIRYGRYGKFLACSGFPECKNTKTLSEPTGLTCPTDGGNIVMKKTRRGRTFWGCENWPKCKWASWTKPATTKNTEKKTESTEKIVFNTENK</sequence>
<feature type="domain" description="Topo IA-type catalytic" evidence="13">
    <location>
        <begin position="137"/>
        <end position="573"/>
    </location>
</feature>
<dbReference type="GO" id="GO:0008270">
    <property type="term" value="F:zinc ion binding"/>
    <property type="evidence" value="ECO:0007669"/>
    <property type="project" value="UniProtKB-KW"/>
</dbReference>
<dbReference type="NCBIfam" id="TIGR01051">
    <property type="entry name" value="topA_bact"/>
    <property type="match status" value="1"/>
</dbReference>
<evidence type="ECO:0000256" key="8">
    <source>
        <dbReference type="ARBA" id="ARBA00023125"/>
    </source>
</evidence>
<evidence type="ECO:0000256" key="6">
    <source>
        <dbReference type="ARBA" id="ARBA00022842"/>
    </source>
</evidence>
<evidence type="ECO:0000256" key="4">
    <source>
        <dbReference type="ARBA" id="ARBA00022771"/>
    </source>
</evidence>
<keyword evidence="5" id="KW-0862">Zinc</keyword>
<dbReference type="InterPro" id="IPR023406">
    <property type="entry name" value="Topo_IA_AS"/>
</dbReference>
<protein>
    <recommendedName>
        <fullName evidence="10">DNA topoisomerase 1</fullName>
        <ecNumber evidence="10">5.6.2.1</ecNumber>
    </recommendedName>
    <alternativeName>
        <fullName evidence="10">DNA topoisomerase I</fullName>
    </alternativeName>
</protein>
<dbReference type="AlphaFoldDB" id="A0A1F5H713"/>
<dbReference type="GO" id="GO:0003917">
    <property type="term" value="F:DNA topoisomerase type I (single strand cut, ATP-independent) activity"/>
    <property type="evidence" value="ECO:0007669"/>
    <property type="project" value="UniProtKB-UniRule"/>
</dbReference>
<comment type="function">
    <text evidence="10">Releases the supercoiling and torsional tension of DNA, which is introduced during the DNA replication and transcription, by transiently cleaving and rejoining one strand of the DNA duplex. Introduces a single-strand break via transesterification at a target site in duplex DNA. The scissile phosphodiester is attacked by the catalytic tyrosine of the enzyme, resulting in the formation of a DNA-(5'-phosphotyrosyl)-enzyme intermediate and the expulsion of a 3'-OH DNA strand. The free DNA strand then undergoes passage around the unbroken strand, thus removing DNA supercoils. Finally, in the religation step, the DNA 3'-OH attacks the covalent intermediate to expel the active-site tyrosine and restore the DNA phosphodiester backbone.</text>
</comment>
<reference evidence="14 15" key="1">
    <citation type="journal article" date="2016" name="Nat. Commun.">
        <title>Thousands of microbial genomes shed light on interconnected biogeochemical processes in an aquifer system.</title>
        <authorList>
            <person name="Anantharaman K."/>
            <person name="Brown C.T."/>
            <person name="Hug L.A."/>
            <person name="Sharon I."/>
            <person name="Castelle C.J."/>
            <person name="Probst A.J."/>
            <person name="Thomas B.C."/>
            <person name="Singh A."/>
            <person name="Wilkins M.J."/>
            <person name="Karaoz U."/>
            <person name="Brodie E.L."/>
            <person name="Williams K.H."/>
            <person name="Hubbard S.S."/>
            <person name="Banfield J.F."/>
        </authorList>
    </citation>
    <scope>NUCLEOTIDE SEQUENCE [LARGE SCALE GENOMIC DNA]</scope>
</reference>
<dbReference type="SMART" id="SM00437">
    <property type="entry name" value="TOP1Ac"/>
    <property type="match status" value="1"/>
</dbReference>
<dbReference type="InterPro" id="IPR000380">
    <property type="entry name" value="Topo_IA"/>
</dbReference>
<evidence type="ECO:0000256" key="11">
    <source>
        <dbReference type="SAM" id="MobiDB-lite"/>
    </source>
</evidence>
<dbReference type="InterPro" id="IPR013826">
    <property type="entry name" value="Topo_IA_cen_sub3"/>
</dbReference>
<feature type="active site" description="O-(5'-phospho-DNA)-tyrosine intermediate" evidence="10">
    <location>
        <position position="302"/>
    </location>
</feature>
<evidence type="ECO:0000256" key="10">
    <source>
        <dbReference type="HAMAP-Rule" id="MF_00952"/>
    </source>
</evidence>
<organism evidence="14 15">
    <name type="scientific">Candidatus Curtissbacteria bacterium RIFCSPLOWO2_01_FULL_42_50</name>
    <dbReference type="NCBI Taxonomy" id="1797730"/>
    <lineage>
        <taxon>Bacteria</taxon>
        <taxon>Candidatus Curtissiibacteriota</taxon>
    </lineage>
</organism>
<dbReference type="EC" id="5.6.2.1" evidence="10"/>
<dbReference type="InterPro" id="IPR006171">
    <property type="entry name" value="TOPRIM_dom"/>
</dbReference>
<keyword evidence="9 10" id="KW-0413">Isomerase</keyword>
<dbReference type="InterPro" id="IPR028612">
    <property type="entry name" value="Topoisom_1_IA"/>
</dbReference>
<dbReference type="PROSITE" id="PS00396">
    <property type="entry name" value="TOPO_IA_1"/>
    <property type="match status" value="1"/>
</dbReference>
<proteinExistence type="inferred from homology"/>
<evidence type="ECO:0000256" key="7">
    <source>
        <dbReference type="ARBA" id="ARBA00023029"/>
    </source>
</evidence>
<feature type="domain" description="Toprim" evidence="12">
    <location>
        <begin position="2"/>
        <end position="121"/>
    </location>
</feature>
<dbReference type="Pfam" id="PF01396">
    <property type="entry name" value="Zn_ribbon_Top1"/>
    <property type="match status" value="2"/>
</dbReference>
<dbReference type="InterPro" id="IPR005733">
    <property type="entry name" value="TopoI_bac-type"/>
</dbReference>
<dbReference type="SUPFAM" id="SSF57783">
    <property type="entry name" value="Zinc beta-ribbon"/>
    <property type="match status" value="1"/>
</dbReference>
<dbReference type="GO" id="GO:0005694">
    <property type="term" value="C:chromosome"/>
    <property type="evidence" value="ECO:0007669"/>
    <property type="project" value="InterPro"/>
</dbReference>
<keyword evidence="3" id="KW-0479">Metal-binding</keyword>
<evidence type="ECO:0000256" key="5">
    <source>
        <dbReference type="ARBA" id="ARBA00022833"/>
    </source>
</evidence>
<comment type="subunit">
    <text evidence="10">Monomer.</text>
</comment>
<dbReference type="Gene3D" id="3.40.50.140">
    <property type="match status" value="1"/>
</dbReference>
<name>A0A1F5H713_9BACT</name>
<keyword evidence="8 10" id="KW-0238">DNA-binding</keyword>
<keyword evidence="4" id="KW-0863">Zinc-finger</keyword>
<dbReference type="InterPro" id="IPR013824">
    <property type="entry name" value="Topo_IA_cen_sub1"/>
</dbReference>
<keyword evidence="7 10" id="KW-0799">Topoisomerase</keyword>
<accession>A0A1F5H713</accession>
<dbReference type="PROSITE" id="PS50880">
    <property type="entry name" value="TOPRIM"/>
    <property type="match status" value="1"/>
</dbReference>
<dbReference type="Proteomes" id="UP000177039">
    <property type="component" value="Unassembled WGS sequence"/>
</dbReference>
<dbReference type="CDD" id="cd00186">
    <property type="entry name" value="TOP1Ac"/>
    <property type="match status" value="1"/>
</dbReference>
<dbReference type="Gene3D" id="3.30.65.10">
    <property type="entry name" value="Bacterial Topoisomerase I, domain 1"/>
    <property type="match status" value="2"/>
</dbReference>
<dbReference type="InterPro" id="IPR034149">
    <property type="entry name" value="TOPRIM_TopoI"/>
</dbReference>
<feature type="site" description="Interaction with DNA" evidence="10">
    <location>
        <position position="151"/>
    </location>
</feature>
<dbReference type="Pfam" id="PF01751">
    <property type="entry name" value="Toprim"/>
    <property type="match status" value="1"/>
</dbReference>